<dbReference type="InParanoid" id="A0A316WGD2"/>
<dbReference type="OrthoDB" id="2310204at2759"/>
<protein>
    <submittedName>
        <fullName evidence="2">Uncharacterized protein</fullName>
    </submittedName>
</protein>
<proteinExistence type="predicted"/>
<dbReference type="Proteomes" id="UP000245783">
    <property type="component" value="Unassembled WGS sequence"/>
</dbReference>
<dbReference type="AlphaFoldDB" id="A0A316WGD2"/>
<evidence type="ECO:0000256" key="1">
    <source>
        <dbReference type="SAM" id="SignalP"/>
    </source>
</evidence>
<accession>A0A316WGD2</accession>
<dbReference type="EMBL" id="KZ819351">
    <property type="protein sequence ID" value="PWN46225.1"/>
    <property type="molecule type" value="Genomic_DNA"/>
</dbReference>
<sequence>MSLFAARTALLSLALLVLLALTTVEAYPSEHTKVQAECVEGRAQARNSAVNVVRRDVPPGGDVDYYSPLNKTGGLMTTIIPDLDVGEPLNIIISGKSSKTVLEVEGFLLWATSINFGVSCLGQANGTQQNANLGDGGGNKTQGTGNGDNGVMRWNYGDAYIGTCRETIQGGNHFRWWRQDGREANSGAYFLGASLEGPLSTQHDIVANGYNLGRDEIVGNATRSNGTTWGGNYYRATVEYIPAGVLLNDTTEGINHPDVAPPGGNAQDGRVAVLTVIQTVVSDQATNLQYDNQTDASTASVSSQAFAKWQLLATIAAVALAMASAM</sequence>
<feature type="chain" id="PRO_5016286177" evidence="1">
    <location>
        <begin position="27"/>
        <end position="326"/>
    </location>
</feature>
<dbReference type="RefSeq" id="XP_025373385.1">
    <property type="nucleotide sequence ID" value="XM_025512621.1"/>
</dbReference>
<keyword evidence="1" id="KW-0732">Signal</keyword>
<keyword evidence="3" id="KW-1185">Reference proteome</keyword>
<feature type="signal peptide" evidence="1">
    <location>
        <begin position="1"/>
        <end position="26"/>
    </location>
</feature>
<evidence type="ECO:0000313" key="3">
    <source>
        <dbReference type="Proteomes" id="UP000245783"/>
    </source>
</evidence>
<dbReference type="GeneID" id="37034491"/>
<reference evidence="2 3" key="1">
    <citation type="journal article" date="2018" name="Mol. Biol. Evol.">
        <title>Broad Genomic Sampling Reveals a Smut Pathogenic Ancestry of the Fungal Clade Ustilaginomycotina.</title>
        <authorList>
            <person name="Kijpornyongpan T."/>
            <person name="Mondo S.J."/>
            <person name="Barry K."/>
            <person name="Sandor L."/>
            <person name="Lee J."/>
            <person name="Lipzen A."/>
            <person name="Pangilinan J."/>
            <person name="LaButti K."/>
            <person name="Hainaut M."/>
            <person name="Henrissat B."/>
            <person name="Grigoriev I.V."/>
            <person name="Spatafora J.W."/>
            <person name="Aime M.C."/>
        </authorList>
    </citation>
    <scope>NUCLEOTIDE SEQUENCE [LARGE SCALE GENOMIC DNA]</scope>
    <source>
        <strain evidence="2 3">MCA 4658</strain>
    </source>
</reference>
<evidence type="ECO:0000313" key="2">
    <source>
        <dbReference type="EMBL" id="PWN46225.1"/>
    </source>
</evidence>
<name>A0A316WGD2_9BASI</name>
<gene>
    <name evidence="2" type="ORF">IE81DRAFT_319101</name>
</gene>
<dbReference type="STRING" id="1522189.A0A316WGD2"/>
<organism evidence="2 3">
    <name type="scientific">Ceraceosorus guamensis</name>
    <dbReference type="NCBI Taxonomy" id="1522189"/>
    <lineage>
        <taxon>Eukaryota</taxon>
        <taxon>Fungi</taxon>
        <taxon>Dikarya</taxon>
        <taxon>Basidiomycota</taxon>
        <taxon>Ustilaginomycotina</taxon>
        <taxon>Exobasidiomycetes</taxon>
        <taxon>Ceraceosorales</taxon>
        <taxon>Ceraceosoraceae</taxon>
        <taxon>Ceraceosorus</taxon>
    </lineage>
</organism>